<dbReference type="PROSITE" id="PS51257">
    <property type="entry name" value="PROKAR_LIPOPROTEIN"/>
    <property type="match status" value="1"/>
</dbReference>
<evidence type="ECO:0000313" key="1">
    <source>
        <dbReference type="EMBL" id="WLG82749.1"/>
    </source>
</evidence>
<dbReference type="RefSeq" id="WP_305445858.1">
    <property type="nucleotide sequence ID" value="NZ_CP117454.1"/>
</dbReference>
<evidence type="ECO:0000313" key="2">
    <source>
        <dbReference type="Proteomes" id="UP001239418"/>
    </source>
</evidence>
<proteinExistence type="predicted"/>
<accession>A0ABY9EQX9</accession>
<organism evidence="1 2">
    <name type="scientific">Pseudomonas cucumis</name>
    <dbReference type="NCBI Taxonomy" id="2954082"/>
    <lineage>
        <taxon>Bacteria</taxon>
        <taxon>Pseudomonadati</taxon>
        <taxon>Pseudomonadota</taxon>
        <taxon>Gammaproteobacteria</taxon>
        <taxon>Pseudomonadales</taxon>
        <taxon>Pseudomonadaceae</taxon>
        <taxon>Pseudomonas</taxon>
    </lineage>
</organism>
<keyword evidence="2" id="KW-1185">Reference proteome</keyword>
<gene>
    <name evidence="1" type="ORF">PSH97_16610</name>
</gene>
<reference evidence="1 2" key="1">
    <citation type="submission" date="2023-02" db="EMBL/GenBank/DDBJ databases">
        <title>Evolution of Hrp T3SS in non-pathogenic Pseudomonas fluorescens.</title>
        <authorList>
            <person name="Liao K."/>
            <person name="Wei H."/>
            <person name="Gu Y."/>
        </authorList>
    </citation>
    <scope>NUCLEOTIDE SEQUENCE [LARGE SCALE GENOMIC DNA]</scope>
    <source>
        <strain evidence="1 2">FP1935</strain>
    </source>
</reference>
<dbReference type="Proteomes" id="UP001239418">
    <property type="component" value="Chromosome"/>
</dbReference>
<protein>
    <submittedName>
        <fullName evidence="1">DUF3784 domain-containing protein</fullName>
    </submittedName>
</protein>
<sequence length="387" mass="43212">MKAQALAMFAAVAVQGCSTLTESTFRVGEVDYDKFDNNPTINEMRIFTKNAKDCDSFDETDETPPVLLVAAGGVLIDAAFDYGKKRAEEYAKYVDSDLRITGSSIINSSKSNSWPSAELYKKYDDKLSATIEELEDSPKDRSYASMSKEEKAKYDEKRKVEFVNEFYAKERSLKPSENDLCVMIVAGKYSGSNVAADIANRDKPVDENSRKGIFSRKTKGAFTNINQYRMPVVGISETQYPSPFDGLIGDPSFLAEFRLTPVPGKEKTTYFLTPSYIFYPKPLHKEIDSGLERKLAVEFQFEENKVTWSRATMVSDHGYSKSHLQSDTKSFEADNNQPFTAITATVIEGPDGMPTGKIVTAISTEVDKQRQPLKDKLAGKEADESKK</sequence>
<dbReference type="EMBL" id="CP117454">
    <property type="protein sequence ID" value="WLG82749.1"/>
    <property type="molecule type" value="Genomic_DNA"/>
</dbReference>
<name>A0ABY9EQX9_9PSED</name>